<dbReference type="Proteomes" id="UP000018208">
    <property type="component" value="Unassembled WGS sequence"/>
</dbReference>
<feature type="compositionally biased region" description="Polar residues" evidence="1">
    <location>
        <begin position="1245"/>
        <end position="1259"/>
    </location>
</feature>
<dbReference type="EMBL" id="AUWU02000006">
    <property type="protein sequence ID" value="KAH0571417.1"/>
    <property type="molecule type" value="Genomic_DNA"/>
</dbReference>
<keyword evidence="3" id="KW-1185">Reference proteome</keyword>
<reference evidence="2 3" key="1">
    <citation type="journal article" date="2014" name="PLoS Genet.">
        <title>The Genome of Spironucleus salmonicida Highlights a Fish Pathogen Adapted to Fluctuating Environments.</title>
        <authorList>
            <person name="Xu F."/>
            <person name="Jerlstrom-Hultqvist J."/>
            <person name="Einarsson E."/>
            <person name="Astvaldsson A."/>
            <person name="Svard S.G."/>
            <person name="Andersson J.O."/>
        </authorList>
    </citation>
    <scope>NUCLEOTIDE SEQUENCE [LARGE SCALE GENOMIC DNA]</scope>
    <source>
        <strain evidence="2 3">ATCC 50377</strain>
    </source>
</reference>
<proteinExistence type="predicted"/>
<name>A0A9P8RWF4_9EUKA</name>
<evidence type="ECO:0000313" key="3">
    <source>
        <dbReference type="Proteomes" id="UP000018208"/>
    </source>
</evidence>
<sequence>MSSGLSIEFKALPYSVDQGYNVIINKKIKKLKFTIRDNEISQSIQLDSEQKYILCANVSTKEQLCAVQIVLLYKKLKKIIPNCTIQLVQKYKFFAYEDLYFWNNIGIVAAQMGLKTKSIKIYKDHEGENQTPDLDLYLAEINQYDLQYISFYDSFDTLTILQPEGINKCAFHENLILTQLAAIQYQNTEKYPLILPLVFGFSAYQLYTDRFVQIFQKAEVASAQDLKHSILRKIFELSNIVYNEQVLPDKFKVMNLFQLPIHFIGTGICLFMFQQLCHVSYLFKVEYFALFSLIGNEVADNLTNAVISQNSKSGKSVALYTQYFFHLLMGNVPMLFNMRSDNAQPLYEYYTENFHSSLAQQYIDVYNLSEIKKISQVKNLKEDKELKEVEDLNKQKDSKEVEDLKKDKDFNNTILQSVCNFHQFQLTSLGKVSHLFYKMVIFIENIKDIKDIKNDKGDATFDLLDTVKNLQYNNHIFTKFELFENQNFFIYKKDDDTSGILDDQILERSKKQAQHQTPIILVDECLQSQKSKFPKCVKLCQMIFMRYEEKLIQLGKKQYIEIQTTLDSDEFKAITTFAAIEYKEHDLAINVILPLLSKELLESAKTELDKISMTDRVQNKGIDLYQTLENILASVQSQNADQRFYTIHANQGIIVEYLKSLNSLLGKSEYILIAMEYLRLEIDDYDLLDELVVHSPQILNIRNRTQFREIFFSGMVSYRNRGQYYEDFETNFYKLILSLFNPRGVETAFWKTFSIIAMIAVKLDAITLRPKDIIANTVISIQFVMEKFWKYSVKELIQEYFGVSKSPDLEEDQRKEQQVDNFISMFHEEHKPLLESLQKTFDTTKLLFVPNVEQSTVIMVGTDLTVINFLTVNQFCYNAMSSRANMGYIYTQILGYVQPHASLLSSLQYEQRRMVVDDKSYTDSVVAIADTVKTFAEETPILISLLYSMMTEKSVEMQFMCSSVCPSIWFQYNQKILNFNATSRHVVSFCIEGKDERTEHTMYQFDSLTQTYNNIIIHKGVSKNTKFKLTKGHAHFELLQDNQNYNISCIASSTLNYEVVSVLNYQLMLAFIAKYSTSAISVADAQDTLQQLSKFFKRSVLLEFMQVILFMAKLTWQSATLIMNISLIMKQVDTGNIYVQYLHGGSITAAKSEDVFNLLERTPVPHKFMFLNPTFDYAFQNFNKKSSISIYKQVLDDSVAAANETFQLLRQGPPAQTESTSTEDESSAKEAIVEQDGGAQDDIDSTTPPQNSQLSTTQDEAQENFIYQQACPMLIIVIPFDKKMCFSGSLDKTKHKIFDFIVTFHGYPDLSLETIDGCQVLPIECGHHVPEVLAKKIKAFKLNNVLQIGLDRKGATQLLEIKDKSEQFVLDQQTKERLPTQNTPPKFEDKMQCQVFKIKNPNLKYPEIFAELENQNIMINIFKDNDYQYLLLIDEKRDCATKYDAIREKFSVEAKDSTLTIDKLCSVRGTSILHQYVPQGFILPKQTVNLDLKLIQDYSIVVKKLATKFQSLHFTCNNSKNEIQVTFNSDTDLLEFLTSISLGIVSIIEKNNIYTMLVVYLPDEQVIANKEKEALLEKEILKNIYKEPTQKITKQNYDSYEQSGQVEMISEKENQQEQIRLFKNNPITCTYGLDDTVFTLSKEELLDHLAVYQSIISKFEEDIVYLDNGEPSVKQMLSVHQQSLVNFNDQGNKYFAMFLNALRLKSYKLTSAFLGEAPLQIKFNKLVEIQREQNGEYGLNICINLQSAVSTSLLLKVFILENKFLTFKQDTKVDQAQIYELFFRFGIILHDIVEDVAHIVILPE</sequence>
<evidence type="ECO:0000256" key="1">
    <source>
        <dbReference type="SAM" id="MobiDB-lite"/>
    </source>
</evidence>
<dbReference type="OrthoDB" id="3071602at2759"/>
<dbReference type="GeneID" id="94299625"/>
<organism evidence="2 3">
    <name type="scientific">Spironucleus salmonicida</name>
    <dbReference type="NCBI Taxonomy" id="348837"/>
    <lineage>
        <taxon>Eukaryota</taxon>
        <taxon>Metamonada</taxon>
        <taxon>Diplomonadida</taxon>
        <taxon>Hexamitidae</taxon>
        <taxon>Hexamitinae</taxon>
        <taxon>Spironucleus</taxon>
    </lineage>
</organism>
<evidence type="ECO:0000313" key="2">
    <source>
        <dbReference type="EMBL" id="KAH0571417.1"/>
    </source>
</evidence>
<feature type="region of interest" description="Disordered" evidence="1">
    <location>
        <begin position="1210"/>
        <end position="1259"/>
    </location>
</feature>
<dbReference type="KEGG" id="ssao:94299625"/>
<comment type="caution">
    <text evidence="2">The sequence shown here is derived from an EMBL/GenBank/DDBJ whole genome shotgun (WGS) entry which is preliminary data.</text>
</comment>
<accession>A0A9P8RWF4</accession>
<dbReference type="RefSeq" id="XP_067762190.1">
    <property type="nucleotide sequence ID" value="XM_067909434.1"/>
</dbReference>
<protein>
    <submittedName>
        <fullName evidence="2">Uncharacterized protein</fullName>
    </submittedName>
</protein>
<gene>
    <name evidence="2" type="ORF">SS50377_25602</name>
</gene>